<dbReference type="EMBL" id="KZ824975">
    <property type="protein sequence ID" value="RAH67275.1"/>
    <property type="molecule type" value="Genomic_DNA"/>
</dbReference>
<dbReference type="Proteomes" id="UP000249661">
    <property type="component" value="Unassembled WGS sequence"/>
</dbReference>
<accession>A0ACD1H103</accession>
<protein>
    <submittedName>
        <fullName evidence="1">Uncharacterized protein</fullName>
    </submittedName>
</protein>
<organism evidence="1 2">
    <name type="scientific">Aspergillus aculeatinus CBS 121060</name>
    <dbReference type="NCBI Taxonomy" id="1448322"/>
    <lineage>
        <taxon>Eukaryota</taxon>
        <taxon>Fungi</taxon>
        <taxon>Dikarya</taxon>
        <taxon>Ascomycota</taxon>
        <taxon>Pezizomycotina</taxon>
        <taxon>Eurotiomycetes</taxon>
        <taxon>Eurotiomycetidae</taxon>
        <taxon>Eurotiales</taxon>
        <taxon>Aspergillaceae</taxon>
        <taxon>Aspergillus</taxon>
        <taxon>Aspergillus subgen. Circumdati</taxon>
    </lineage>
</organism>
<sequence>MSLEPETQSPHIFGLWSAIGLGWLTLNVFGTLSFIIVVGLPAGGVPVILYGLYIQSHLASRREFGAVSFFASDRHVDSIGSNIAVICMVMTFAHAVTMSRQGSAFARDGGLFWNAQLAKRCLNSNLPFWSITLPSLICALVGLIYLLSSSAYNAFVGSQVTCMIIKFGMASALKPLATYEGR</sequence>
<proteinExistence type="predicted"/>
<name>A0ACD1H103_9EURO</name>
<evidence type="ECO:0000313" key="2">
    <source>
        <dbReference type="Proteomes" id="UP000249661"/>
    </source>
</evidence>
<evidence type="ECO:0000313" key="1">
    <source>
        <dbReference type="EMBL" id="RAH67275.1"/>
    </source>
</evidence>
<keyword evidence="2" id="KW-1185">Reference proteome</keyword>
<gene>
    <name evidence="1" type="ORF">BO66DRAFT_441236</name>
</gene>
<reference evidence="1" key="1">
    <citation type="submission" date="2018-02" db="EMBL/GenBank/DDBJ databases">
        <title>The genomes of Aspergillus section Nigri reveals drivers in fungal speciation.</title>
        <authorList>
            <consortium name="DOE Joint Genome Institute"/>
            <person name="Vesth T.C."/>
            <person name="Nybo J."/>
            <person name="Theobald S."/>
            <person name="Brandl J."/>
            <person name="Frisvad J.C."/>
            <person name="Nielsen K.F."/>
            <person name="Lyhne E.K."/>
            <person name="Kogle M.E."/>
            <person name="Kuo A."/>
            <person name="Riley R."/>
            <person name="Clum A."/>
            <person name="Nolan M."/>
            <person name="Lipzen A."/>
            <person name="Salamov A."/>
            <person name="Henrissat B."/>
            <person name="Wiebenga A."/>
            <person name="De vries R.P."/>
            <person name="Grigoriev I.V."/>
            <person name="Mortensen U.H."/>
            <person name="Andersen M.R."/>
            <person name="Baker S.E."/>
        </authorList>
    </citation>
    <scope>NUCLEOTIDE SEQUENCE</scope>
    <source>
        <strain evidence="1">CBS 121060</strain>
    </source>
</reference>